<dbReference type="EMBL" id="CP088295">
    <property type="protein sequence ID" value="UUY02149.1"/>
    <property type="molecule type" value="Genomic_DNA"/>
</dbReference>
<reference evidence="4" key="1">
    <citation type="submission" date="2021-11" db="EMBL/GenBank/DDBJ databases">
        <title>Cultivation dependent microbiological survey of springs from the worlds oldest radium mine currently devoted to the extraction of radon-saturated water.</title>
        <authorList>
            <person name="Kapinusova G."/>
            <person name="Smrhova T."/>
            <person name="Strejcek M."/>
            <person name="Suman J."/>
            <person name="Jani K."/>
            <person name="Pajer P."/>
            <person name="Uhlik O."/>
        </authorList>
    </citation>
    <scope>NUCLEOTIDE SEQUENCE [LARGE SCALE GENOMIC DNA]</scope>
    <source>
        <strain evidence="4">J379</strain>
    </source>
</reference>
<dbReference type="NCBIfam" id="TIGR00732">
    <property type="entry name" value="dprA"/>
    <property type="match status" value="1"/>
</dbReference>
<dbReference type="PANTHER" id="PTHR43022">
    <property type="entry name" value="PROTEIN SMF"/>
    <property type="match status" value="1"/>
</dbReference>
<keyword evidence="4" id="KW-1185">Reference proteome</keyword>
<accession>A0ABY5PBU5</accession>
<name>A0ABY5PBU5_9ACTN</name>
<evidence type="ECO:0000256" key="1">
    <source>
        <dbReference type="ARBA" id="ARBA00006525"/>
    </source>
</evidence>
<gene>
    <name evidence="3" type="primary">dprA</name>
    <name evidence="3" type="ORF">LRS13_15670</name>
</gene>
<dbReference type="InterPro" id="IPR003488">
    <property type="entry name" value="DprA"/>
</dbReference>
<dbReference type="PANTHER" id="PTHR43022:SF1">
    <property type="entry name" value="PROTEIN SMF"/>
    <property type="match status" value="1"/>
</dbReference>
<comment type="similarity">
    <text evidence="1">Belongs to the DprA/Smf family.</text>
</comment>
<evidence type="ECO:0000313" key="3">
    <source>
        <dbReference type="EMBL" id="UUY02149.1"/>
    </source>
</evidence>
<proteinExistence type="inferred from homology"/>
<dbReference type="RefSeq" id="WP_353862683.1">
    <property type="nucleotide sequence ID" value="NZ_CP088295.1"/>
</dbReference>
<organism evidence="3 4">
    <name type="scientific">Svornostia abyssi</name>
    <dbReference type="NCBI Taxonomy" id="2898438"/>
    <lineage>
        <taxon>Bacteria</taxon>
        <taxon>Bacillati</taxon>
        <taxon>Actinomycetota</taxon>
        <taxon>Thermoleophilia</taxon>
        <taxon>Solirubrobacterales</taxon>
        <taxon>Baekduiaceae</taxon>
        <taxon>Svornostia</taxon>
    </lineage>
</organism>
<dbReference type="InterPro" id="IPR057666">
    <property type="entry name" value="DrpA_SLOG"/>
</dbReference>
<dbReference type="Pfam" id="PF02481">
    <property type="entry name" value="DNA_processg_A"/>
    <property type="match status" value="1"/>
</dbReference>
<sequence>MTACDDCLRRAWLIAMLSGNLERARRRGGVLALDDDALIDALGGTERHELAKQYAGFDPRRGRAIVQAAGLTSRCAHSDGYPSRLSDLEDAPAALFVAGRPGALDALASDDDLAPAVAIVGARRCAGEGEEVARALGQGLAAAGVCVVSGLALGIDSAAHHGALAASRPQPAGPIAPTIAVLAGGADVIYPPSGRGLYTQIVETGCVVSELPPGVRPRKWSFPARNRIIAGLAGMTVVVQARERSGSLITADLAMQLGRPVGAVPGPVTRGLSQGSNALLHDGAHVIRDARDVLEALLPGYRHEPARGPNLAPDLAAVLTAVENGHATPGEVAGAHGGDPAAALTALTRLELLGLVRRDPAGRYARAADLGPALL</sequence>
<dbReference type="Gene3D" id="3.40.50.450">
    <property type="match status" value="1"/>
</dbReference>
<dbReference type="Proteomes" id="UP001058860">
    <property type="component" value="Chromosome"/>
</dbReference>
<feature type="domain" description="Smf/DprA SLOG" evidence="2">
    <location>
        <begin position="76"/>
        <end position="297"/>
    </location>
</feature>
<evidence type="ECO:0000259" key="2">
    <source>
        <dbReference type="Pfam" id="PF02481"/>
    </source>
</evidence>
<evidence type="ECO:0000313" key="4">
    <source>
        <dbReference type="Proteomes" id="UP001058860"/>
    </source>
</evidence>
<protein>
    <submittedName>
        <fullName evidence="3">DNA-processing protein DprA</fullName>
    </submittedName>
</protein>
<dbReference type="SUPFAM" id="SSF102405">
    <property type="entry name" value="MCP/YpsA-like"/>
    <property type="match status" value="1"/>
</dbReference>